<protein>
    <submittedName>
        <fullName evidence="2">Uncharacterized protein</fullName>
    </submittedName>
</protein>
<dbReference type="EMBL" id="AP019822">
    <property type="protein sequence ID" value="BBM35545.1"/>
    <property type="molecule type" value="Genomic_DNA"/>
</dbReference>
<evidence type="ECO:0000313" key="2">
    <source>
        <dbReference type="EMBL" id="BBM35545.1"/>
    </source>
</evidence>
<proteinExistence type="predicted"/>
<sequence>MKQILKNTDKSDLIGVYRFKENDFIVGNIIKVSDDYLFLNSCDIYGKYNGIKIVNLDIIDRLIVKSDYIDSLNELRKNKDKENRKIELCKIKFIEDFYKKIIDNKVLLSIELEDESTETGYMRKKTENKFYFDFVNDDMKVISTEIIKESYIKRIKLLEEIEDTVKTDRENTIRKIVMNTGEIYFGNVVQTIGEYFIFREKREFNENSQLSIIKIDKIEEINELINFNIMKRTEIKNLFKNIDFFEILKISMENKLVVSIDNEDYEETKVGIIIEMKEDILKLKRFEKYKQFSEISIISYSEIQSLYVHNYEVIEK</sequence>
<dbReference type="Proteomes" id="UP000321606">
    <property type="component" value="Chromosome"/>
</dbReference>
<organism evidence="2 3">
    <name type="scientific">Pseudoleptotrichia goodfellowii</name>
    <dbReference type="NCBI Taxonomy" id="157692"/>
    <lineage>
        <taxon>Bacteria</taxon>
        <taxon>Fusobacteriati</taxon>
        <taxon>Fusobacteriota</taxon>
        <taxon>Fusobacteriia</taxon>
        <taxon>Fusobacteriales</taxon>
        <taxon>Leptotrichiaceae</taxon>
        <taxon>Pseudoleptotrichia</taxon>
    </lineage>
</organism>
<accession>A0A510JBJ1</accession>
<dbReference type="AlphaFoldDB" id="A0A510JBJ1"/>
<reference evidence="2 3" key="1">
    <citation type="submission" date="2019-07" db="EMBL/GenBank/DDBJ databases">
        <title>Complete Genome Sequence of Leptotrichia goodfellowii Strain JCM 16774.</title>
        <authorList>
            <person name="Watanabe S."/>
            <person name="Cui L."/>
        </authorList>
    </citation>
    <scope>NUCLEOTIDE SEQUENCE [LARGE SCALE GENOMIC DNA]</scope>
    <source>
        <strain evidence="2 3">JCM16774</strain>
    </source>
</reference>
<evidence type="ECO:0000256" key="1">
    <source>
        <dbReference type="SAM" id="Coils"/>
    </source>
</evidence>
<feature type="coiled-coil region" evidence="1">
    <location>
        <begin position="65"/>
        <end position="92"/>
    </location>
</feature>
<dbReference type="KEGG" id="lgo:JCM16774_0470"/>
<dbReference type="RefSeq" id="WP_026737085.1">
    <property type="nucleotide sequence ID" value="NZ_AP019822.1"/>
</dbReference>
<evidence type="ECO:0000313" key="3">
    <source>
        <dbReference type="Proteomes" id="UP000321606"/>
    </source>
</evidence>
<name>A0A510JBJ1_9FUSO</name>
<dbReference type="STRING" id="714315.GCA_000516535_00473"/>
<keyword evidence="1" id="KW-0175">Coiled coil</keyword>
<dbReference type="OrthoDB" id="80730at2"/>
<gene>
    <name evidence="2" type="ORF">JCM16774_0470</name>
</gene>